<dbReference type="RefSeq" id="WP_310051318.1">
    <property type="nucleotide sequence ID" value="NZ_JAVDVW010000001.1"/>
</dbReference>
<dbReference type="InterPro" id="IPR036930">
    <property type="entry name" value="WGR_dom_sf"/>
</dbReference>
<reference evidence="2 3" key="1">
    <citation type="submission" date="2023-07" db="EMBL/GenBank/DDBJ databases">
        <title>Sorghum-associated microbial communities from plants grown in Nebraska, USA.</title>
        <authorList>
            <person name="Schachtman D."/>
        </authorList>
    </citation>
    <scope>NUCLEOTIDE SEQUENCE [LARGE SCALE GENOMIC DNA]</scope>
    <source>
        <strain evidence="2 3">BE187</strain>
    </source>
</reference>
<gene>
    <name evidence="2" type="ORF">J2X04_000307</name>
</gene>
<dbReference type="InterPro" id="IPR008893">
    <property type="entry name" value="WGR_domain"/>
</dbReference>
<evidence type="ECO:0000259" key="1">
    <source>
        <dbReference type="Pfam" id="PF05406"/>
    </source>
</evidence>
<dbReference type="SUPFAM" id="SSF142921">
    <property type="entry name" value="WGR domain-like"/>
    <property type="match status" value="1"/>
</dbReference>
<feature type="domain" description="WGR" evidence="1">
    <location>
        <begin position="1"/>
        <end position="73"/>
    </location>
</feature>
<dbReference type="CDD" id="cd07996">
    <property type="entry name" value="WGR_MMR_like"/>
    <property type="match status" value="1"/>
</dbReference>
<comment type="caution">
    <text evidence="2">The sequence shown here is derived from an EMBL/GenBank/DDBJ whole genome shotgun (WGS) entry which is preliminary data.</text>
</comment>
<protein>
    <submittedName>
        <fullName evidence="2">DNA-binding WGR domain protein</fullName>
    </submittedName>
</protein>
<proteinExistence type="predicted"/>
<sequence>MRLLLQQRPQGHEAPRFVQLMLQPDLFGGWELLRETGQIGGRSTVRREVFLDQTAALAALEHARDQQLKRGFQLMFAQGMEAPKNS</sequence>
<dbReference type="Pfam" id="PF05406">
    <property type="entry name" value="WGR"/>
    <property type="match status" value="1"/>
</dbReference>
<evidence type="ECO:0000313" key="3">
    <source>
        <dbReference type="Proteomes" id="UP001267878"/>
    </source>
</evidence>
<dbReference type="InterPro" id="IPR049809">
    <property type="entry name" value="YehF/YfeS-like_WGR"/>
</dbReference>
<dbReference type="GO" id="GO:0003677">
    <property type="term" value="F:DNA binding"/>
    <property type="evidence" value="ECO:0007669"/>
    <property type="project" value="UniProtKB-KW"/>
</dbReference>
<accession>A0ABU1VKF6</accession>
<organism evidence="2 3">
    <name type="scientific">Agrilutibacter niabensis</name>
    <dbReference type="NCBI Taxonomy" id="380628"/>
    <lineage>
        <taxon>Bacteria</taxon>
        <taxon>Pseudomonadati</taxon>
        <taxon>Pseudomonadota</taxon>
        <taxon>Gammaproteobacteria</taxon>
        <taxon>Lysobacterales</taxon>
        <taxon>Lysobacteraceae</taxon>
        <taxon>Agrilutibacter</taxon>
    </lineage>
</organism>
<keyword evidence="2" id="KW-0238">DNA-binding</keyword>
<keyword evidence="3" id="KW-1185">Reference proteome</keyword>
<dbReference type="Proteomes" id="UP001267878">
    <property type="component" value="Unassembled WGS sequence"/>
</dbReference>
<evidence type="ECO:0000313" key="2">
    <source>
        <dbReference type="EMBL" id="MDR7097960.1"/>
    </source>
</evidence>
<dbReference type="EMBL" id="JAVDVW010000001">
    <property type="protein sequence ID" value="MDR7097960.1"/>
    <property type="molecule type" value="Genomic_DNA"/>
</dbReference>
<name>A0ABU1VKF6_9GAMM</name>